<comment type="caution">
    <text evidence="2">The sequence shown here is derived from an EMBL/GenBank/DDBJ whole genome shotgun (WGS) entry which is preliminary data.</text>
</comment>
<dbReference type="PANTHER" id="PTHR33969">
    <property type="entry name" value="SEGREGATION AND CONDENSATION PROTEIN A"/>
    <property type="match status" value="1"/>
</dbReference>
<dbReference type="InterPro" id="IPR023093">
    <property type="entry name" value="ScpA-like_C"/>
</dbReference>
<evidence type="ECO:0000313" key="3">
    <source>
        <dbReference type="Proteomes" id="UP000823616"/>
    </source>
</evidence>
<proteinExistence type="predicted"/>
<gene>
    <name evidence="2" type="ORF">IAA96_05230</name>
</gene>
<sequence>METDQAVNSASFKVNNFEGSLDLLLQIIRENGINIYDIPIASITDQYLSYLDYIPADLDNLTEFYALAATLLCIKSRMLLPVEEAEIDGEGEIGDPRQELVEQLIEYQKYKKLSDLMSERESETEWVMERKKLQRSLPFEEDNLWERADTWDLMRTFSGLMSKYHTQVIYDLYEEVSVNEKLTLMNELLEEKGECMFTDLIVRKGNLMDIVCAFMAILEAVKFRTASIWQNRMFGDIKIKPWQPHPVEVPDEGV</sequence>
<accession>A0A9D9EPR7</accession>
<organism evidence="2 3">
    <name type="scientific">Candidatus Avitreponema avistercoris</name>
    <dbReference type="NCBI Taxonomy" id="2840705"/>
    <lineage>
        <taxon>Bacteria</taxon>
        <taxon>Pseudomonadati</taxon>
        <taxon>Spirochaetota</taxon>
        <taxon>Spirochaetia</taxon>
        <taxon>Spirochaetales</taxon>
        <taxon>Candidatus Avitreponema</taxon>
    </lineage>
</organism>
<dbReference type="EMBL" id="JADIMS010000091">
    <property type="protein sequence ID" value="MBO8450491.1"/>
    <property type="molecule type" value="Genomic_DNA"/>
</dbReference>
<evidence type="ECO:0000313" key="2">
    <source>
        <dbReference type="EMBL" id="MBO8450491.1"/>
    </source>
</evidence>
<protein>
    <recommendedName>
        <fullName evidence="1">Segregation and condensation protein A</fullName>
    </recommendedName>
</protein>
<dbReference type="InterPro" id="IPR003768">
    <property type="entry name" value="ScpA"/>
</dbReference>
<dbReference type="AlphaFoldDB" id="A0A9D9EPR7"/>
<evidence type="ECO:0000256" key="1">
    <source>
        <dbReference type="ARBA" id="ARBA00044777"/>
    </source>
</evidence>
<dbReference type="Gene3D" id="1.10.10.580">
    <property type="entry name" value="Structural maintenance of chromosome 1. Chain E"/>
    <property type="match status" value="1"/>
</dbReference>
<name>A0A9D9EPR7_9SPIR</name>
<dbReference type="Gene3D" id="6.10.250.2410">
    <property type="match status" value="1"/>
</dbReference>
<dbReference type="Proteomes" id="UP000823616">
    <property type="component" value="Unassembled WGS sequence"/>
</dbReference>
<reference evidence="2" key="1">
    <citation type="submission" date="2020-10" db="EMBL/GenBank/DDBJ databases">
        <authorList>
            <person name="Gilroy R."/>
        </authorList>
    </citation>
    <scope>NUCLEOTIDE SEQUENCE</scope>
    <source>
        <strain evidence="2">B3-4054</strain>
    </source>
</reference>
<dbReference type="PANTHER" id="PTHR33969:SF2">
    <property type="entry name" value="SEGREGATION AND CONDENSATION PROTEIN A"/>
    <property type="match status" value="1"/>
</dbReference>
<reference evidence="2" key="2">
    <citation type="journal article" date="2021" name="PeerJ">
        <title>Extensive microbial diversity within the chicken gut microbiome revealed by metagenomics and culture.</title>
        <authorList>
            <person name="Gilroy R."/>
            <person name="Ravi A."/>
            <person name="Getino M."/>
            <person name="Pursley I."/>
            <person name="Horton D.L."/>
            <person name="Alikhan N.F."/>
            <person name="Baker D."/>
            <person name="Gharbi K."/>
            <person name="Hall N."/>
            <person name="Watson M."/>
            <person name="Adriaenssens E.M."/>
            <person name="Foster-Nyarko E."/>
            <person name="Jarju S."/>
            <person name="Secka A."/>
            <person name="Antonio M."/>
            <person name="Oren A."/>
            <person name="Chaudhuri R.R."/>
            <person name="La Ragione R."/>
            <person name="Hildebrand F."/>
            <person name="Pallen M.J."/>
        </authorList>
    </citation>
    <scope>NUCLEOTIDE SEQUENCE</scope>
    <source>
        <strain evidence="2">B3-4054</strain>
    </source>
</reference>
<dbReference type="Pfam" id="PF02616">
    <property type="entry name" value="SMC_ScpA"/>
    <property type="match status" value="1"/>
</dbReference>